<feature type="disulfide bond" evidence="7">
    <location>
        <begin position="227"/>
        <end position="239"/>
    </location>
</feature>
<keyword evidence="4 9" id="KW-0732">Signal</keyword>
<dbReference type="EMBL" id="JAFCIX010000032">
    <property type="protein sequence ID" value="KAH6600494.1"/>
    <property type="molecule type" value="Genomic_DNA"/>
</dbReference>
<feature type="disulfide bond" evidence="7">
    <location>
        <begin position="62"/>
        <end position="74"/>
    </location>
</feature>
<keyword evidence="5" id="KW-0378">Hydrolase</keyword>
<feature type="domain" description="Chitin-binding type-1" evidence="10">
    <location>
        <begin position="51"/>
        <end position="94"/>
    </location>
</feature>
<reference evidence="11 12" key="1">
    <citation type="submission" date="2021-02" db="EMBL/GenBank/DDBJ databases">
        <title>Variation within the Batrachochytrium salamandrivorans European outbreak.</title>
        <authorList>
            <person name="Kelly M."/>
            <person name="Pasmans F."/>
            <person name="Shea T.P."/>
            <person name="Munoz J.F."/>
            <person name="Carranza S."/>
            <person name="Cuomo C.A."/>
            <person name="Martel A."/>
        </authorList>
    </citation>
    <scope>NUCLEOTIDE SEQUENCE [LARGE SCALE GENOMIC DNA]</scope>
    <source>
        <strain evidence="11 12">AMFP18/2</strain>
    </source>
</reference>
<dbReference type="PANTHER" id="PTHR46471:SF2">
    <property type="entry name" value="CHITIN DEACETYLASE-RELATED"/>
    <property type="match status" value="1"/>
</dbReference>
<evidence type="ECO:0000256" key="4">
    <source>
        <dbReference type="ARBA" id="ARBA00022729"/>
    </source>
</evidence>
<evidence type="ECO:0000313" key="12">
    <source>
        <dbReference type="Proteomes" id="UP001648503"/>
    </source>
</evidence>
<evidence type="ECO:0000256" key="5">
    <source>
        <dbReference type="ARBA" id="ARBA00022801"/>
    </source>
</evidence>
<gene>
    <name evidence="11" type="ORF">BASA50_002239</name>
</gene>
<evidence type="ECO:0000256" key="7">
    <source>
        <dbReference type="PROSITE-ProRule" id="PRU00261"/>
    </source>
</evidence>
<feature type="disulfide bond" evidence="7">
    <location>
        <begin position="177"/>
        <end position="191"/>
    </location>
</feature>
<feature type="domain" description="Chitin-binding type-1" evidence="10">
    <location>
        <begin position="161"/>
        <end position="204"/>
    </location>
</feature>
<keyword evidence="12" id="KW-1185">Reference proteome</keyword>
<evidence type="ECO:0000256" key="9">
    <source>
        <dbReference type="SAM" id="SignalP"/>
    </source>
</evidence>
<evidence type="ECO:0000313" key="11">
    <source>
        <dbReference type="EMBL" id="KAH6600494.1"/>
    </source>
</evidence>
<keyword evidence="3" id="KW-0479">Metal-binding</keyword>
<organism evidence="11 12">
    <name type="scientific">Batrachochytrium salamandrivorans</name>
    <dbReference type="NCBI Taxonomy" id="1357716"/>
    <lineage>
        <taxon>Eukaryota</taxon>
        <taxon>Fungi</taxon>
        <taxon>Fungi incertae sedis</taxon>
        <taxon>Chytridiomycota</taxon>
        <taxon>Chytridiomycota incertae sedis</taxon>
        <taxon>Chytridiomycetes</taxon>
        <taxon>Rhizophydiales</taxon>
        <taxon>Rhizophydiales incertae sedis</taxon>
        <taxon>Batrachochytrium</taxon>
    </lineage>
</organism>
<feature type="compositionally biased region" description="Low complexity" evidence="8">
    <location>
        <begin position="34"/>
        <end position="43"/>
    </location>
</feature>
<proteinExistence type="predicted"/>
<keyword evidence="2 7" id="KW-0147">Chitin-binding</keyword>
<dbReference type="SMART" id="SM00270">
    <property type="entry name" value="ChtBD1"/>
    <property type="match status" value="4"/>
</dbReference>
<dbReference type="InterPro" id="IPR001002">
    <property type="entry name" value="Chitin-bd_1"/>
</dbReference>
<dbReference type="SUPFAM" id="SSF57016">
    <property type="entry name" value="Plant lectins/antimicrobial peptides"/>
    <property type="match status" value="4"/>
</dbReference>
<feature type="domain" description="Chitin-binding type-1" evidence="10">
    <location>
        <begin position="106"/>
        <end position="149"/>
    </location>
</feature>
<keyword evidence="6" id="KW-0119">Carbohydrate metabolism</keyword>
<feature type="region of interest" description="Disordered" evidence="8">
    <location>
        <begin position="22"/>
        <end position="43"/>
    </location>
</feature>
<dbReference type="Pfam" id="PF00187">
    <property type="entry name" value="Chitin_bind_1"/>
    <property type="match status" value="2"/>
</dbReference>
<feature type="chain" id="PRO_5047244981" description="Chitin-binding type-1 domain-containing protein" evidence="9">
    <location>
        <begin position="20"/>
        <end position="347"/>
    </location>
</feature>
<feature type="disulfide bond" evidence="7">
    <location>
        <begin position="67"/>
        <end position="81"/>
    </location>
</feature>
<feature type="disulfide bond" evidence="7">
    <location>
        <begin position="117"/>
        <end position="129"/>
    </location>
</feature>
<feature type="disulfide bond" evidence="7">
    <location>
        <begin position="122"/>
        <end position="136"/>
    </location>
</feature>
<evidence type="ECO:0000259" key="10">
    <source>
        <dbReference type="PROSITE" id="PS50941"/>
    </source>
</evidence>
<feature type="region of interest" description="Disordered" evidence="8">
    <location>
        <begin position="262"/>
        <end position="347"/>
    </location>
</feature>
<feature type="disulfide bond" evidence="7">
    <location>
        <begin position="172"/>
        <end position="184"/>
    </location>
</feature>
<feature type="signal peptide" evidence="9">
    <location>
        <begin position="1"/>
        <end position="19"/>
    </location>
</feature>
<feature type="disulfide bond" evidence="7">
    <location>
        <begin position="232"/>
        <end position="246"/>
    </location>
</feature>
<comment type="caution">
    <text evidence="7">Lacks conserved residue(s) required for the propagation of feature annotation.</text>
</comment>
<feature type="compositionally biased region" description="Low complexity" evidence="8">
    <location>
        <begin position="284"/>
        <end position="321"/>
    </location>
</feature>
<dbReference type="Gene3D" id="3.30.60.10">
    <property type="entry name" value="Endochitinase-like"/>
    <property type="match status" value="4"/>
</dbReference>
<sequence length="347" mass="35643">MISLVQVLITAVLVPVAFASSTPSAAGPTPIPKAPAAATTSPAARLPVSPDGQCGGGSGFGCKPGQCCSKHNYCGSTNEHCGLGCQPDVALCDPLSPLTGLKVSPDGTCGRGTNFKCGKGQCCSQYNRCGTTEKHCGTDCQMAYGTCNPLSAFQKLPLTSDGQCGKDANAKCEEGQCCSDNNYCGTTKDYCDAGCQSGYGVCNPLSRPQGLTVSPHGKCGRGTDHKCENGFCCSQFNYCGKGKDYCDIGCQPLFGTCNLTSSTKSGSGKRKHDQVTSPGKPKSAKTTPGKPKSAKATPSKPKSAKITPGKPKSGKTTPGKPKSGKPPGKPIVNHPGNQSVNPCKPIW</sequence>
<protein>
    <recommendedName>
        <fullName evidence="10">Chitin-binding type-1 domain-containing protein</fullName>
    </recommendedName>
</protein>
<evidence type="ECO:0000256" key="3">
    <source>
        <dbReference type="ARBA" id="ARBA00022723"/>
    </source>
</evidence>
<comment type="caution">
    <text evidence="11">The sequence shown here is derived from an EMBL/GenBank/DDBJ whole genome shotgun (WGS) entry which is preliminary data.</text>
</comment>
<accession>A0ABQ8FLU1</accession>
<evidence type="ECO:0000256" key="2">
    <source>
        <dbReference type="ARBA" id="ARBA00022669"/>
    </source>
</evidence>
<dbReference type="InterPro" id="IPR036861">
    <property type="entry name" value="Endochitinase-like_sf"/>
</dbReference>
<evidence type="ECO:0000256" key="1">
    <source>
        <dbReference type="ARBA" id="ARBA00001941"/>
    </source>
</evidence>
<evidence type="ECO:0000256" key="6">
    <source>
        <dbReference type="ARBA" id="ARBA00023277"/>
    </source>
</evidence>
<evidence type="ECO:0000256" key="8">
    <source>
        <dbReference type="SAM" id="MobiDB-lite"/>
    </source>
</evidence>
<keyword evidence="7" id="KW-1015">Disulfide bond</keyword>
<dbReference type="PANTHER" id="PTHR46471">
    <property type="entry name" value="CHITIN DEACETYLASE"/>
    <property type="match status" value="1"/>
</dbReference>
<dbReference type="PROSITE" id="PS50941">
    <property type="entry name" value="CHIT_BIND_I_2"/>
    <property type="match status" value="4"/>
</dbReference>
<comment type="cofactor">
    <cofactor evidence="1">
        <name>Co(2+)</name>
        <dbReference type="ChEBI" id="CHEBI:48828"/>
    </cofactor>
</comment>
<feature type="domain" description="Chitin-binding type-1" evidence="10">
    <location>
        <begin position="216"/>
        <end position="259"/>
    </location>
</feature>
<dbReference type="Proteomes" id="UP001648503">
    <property type="component" value="Unassembled WGS sequence"/>
</dbReference>
<name>A0ABQ8FLU1_9FUNG</name>